<evidence type="ECO:0000256" key="6">
    <source>
        <dbReference type="ARBA" id="ARBA00023136"/>
    </source>
</evidence>
<dbReference type="CDD" id="cd07346">
    <property type="entry name" value="ABC_6TM_exporters"/>
    <property type="match status" value="1"/>
</dbReference>
<feature type="domain" description="ABC transporter" evidence="8">
    <location>
        <begin position="375"/>
        <end position="609"/>
    </location>
</feature>
<proteinExistence type="predicted"/>
<feature type="transmembrane region" description="Helical" evidence="7">
    <location>
        <begin position="31"/>
        <end position="52"/>
    </location>
</feature>
<dbReference type="PROSITE" id="PS50929">
    <property type="entry name" value="ABC_TM1F"/>
    <property type="match status" value="1"/>
</dbReference>
<dbReference type="InterPro" id="IPR036640">
    <property type="entry name" value="ABC1_TM_sf"/>
</dbReference>
<dbReference type="SUPFAM" id="SSF52540">
    <property type="entry name" value="P-loop containing nucleoside triphosphate hydrolases"/>
    <property type="match status" value="1"/>
</dbReference>
<dbReference type="GO" id="GO:0005524">
    <property type="term" value="F:ATP binding"/>
    <property type="evidence" value="ECO:0007669"/>
    <property type="project" value="UniProtKB-KW"/>
</dbReference>
<keyword evidence="2 7" id="KW-0812">Transmembrane</keyword>
<evidence type="ECO:0000256" key="3">
    <source>
        <dbReference type="ARBA" id="ARBA00022741"/>
    </source>
</evidence>
<dbReference type="EMBL" id="JBHSGF010000005">
    <property type="protein sequence ID" value="MFC4555344.1"/>
    <property type="molecule type" value="Genomic_DNA"/>
</dbReference>
<feature type="transmembrane region" description="Helical" evidence="7">
    <location>
        <begin position="153"/>
        <end position="170"/>
    </location>
</feature>
<dbReference type="Pfam" id="PF00664">
    <property type="entry name" value="ABC_membrane"/>
    <property type="match status" value="1"/>
</dbReference>
<sequence>MSSQMSSASDLGVFATVRRGLQLSPAMVKGLGWTLVLALLATAGRVVVPVAIQLVTDNAILAPGGPNVPAVAWTALGGAGVVVLAGVASSVVNIRLFRSSEEGLAQLRIRTFRHVHDLAVLTQNAERRGSLVSRVTSDVDTISRFVQFGGLQLILNVGQLLMATVAMAIYSPPLTAVVWLCFAPVFFFAPAAQRVISRAYGIVRERVGGMLAAISESVVGAETIRAYGAAARTQRRVDDAVTEHRDAAVRAQTFTAVAFSTGLALSALALAATVVVGTMLGLEGELTVGRLLAFLFLVQMFTGPVQNATEMLNELQNAVAGWRRVIAVLETPLDIADPGVPVGTDGTGELRASNADADALAAAEARRGPHRAAEVEFDGVRFGYPVGAEVLHGIDLRIPAGTAVAIVGETGSGKTTLAKLLARLMDPTAGRVLLDGVDLRDLPLAELRTRVVMVPQEGFLFDGTIADNIAYGRTRHPRAAVEAAARDLGLEDWLAGLPDGIDTSVGQRGESLSAGERQLVAIARAYLADADVLILDEATSAVDPSTEARIADALERLTAGRTSVAIAHRLSTAEAADLVVVVDAGQVVEVGRHADLVTRGGTYARMYGSWVAQTR</sequence>
<dbReference type="Pfam" id="PF00005">
    <property type="entry name" value="ABC_tran"/>
    <property type="match status" value="1"/>
</dbReference>
<dbReference type="SUPFAM" id="SSF90123">
    <property type="entry name" value="ABC transporter transmembrane region"/>
    <property type="match status" value="1"/>
</dbReference>
<comment type="subcellular location">
    <subcellularLocation>
        <location evidence="1">Cell membrane</location>
        <topology evidence="1">Multi-pass membrane protein</topology>
    </subcellularLocation>
</comment>
<dbReference type="RefSeq" id="WP_122823798.1">
    <property type="nucleotide sequence ID" value="NZ_CP033325.1"/>
</dbReference>
<dbReference type="SMART" id="SM00382">
    <property type="entry name" value="AAA"/>
    <property type="match status" value="1"/>
</dbReference>
<evidence type="ECO:0000256" key="7">
    <source>
        <dbReference type="SAM" id="Phobius"/>
    </source>
</evidence>
<dbReference type="PROSITE" id="PS50893">
    <property type="entry name" value="ABC_TRANSPORTER_2"/>
    <property type="match status" value="1"/>
</dbReference>
<evidence type="ECO:0000313" key="11">
    <source>
        <dbReference type="Proteomes" id="UP001595955"/>
    </source>
</evidence>
<evidence type="ECO:0000256" key="4">
    <source>
        <dbReference type="ARBA" id="ARBA00022840"/>
    </source>
</evidence>
<dbReference type="InterPro" id="IPR039421">
    <property type="entry name" value="Type_1_exporter"/>
</dbReference>
<reference evidence="11" key="1">
    <citation type="journal article" date="2019" name="Int. J. Syst. Evol. Microbiol.">
        <title>The Global Catalogue of Microorganisms (GCM) 10K type strain sequencing project: providing services to taxonomists for standard genome sequencing and annotation.</title>
        <authorList>
            <consortium name="The Broad Institute Genomics Platform"/>
            <consortium name="The Broad Institute Genome Sequencing Center for Infectious Disease"/>
            <person name="Wu L."/>
            <person name="Ma J."/>
        </authorList>
    </citation>
    <scope>NUCLEOTIDE SEQUENCE [LARGE SCALE GENOMIC DNA]</scope>
    <source>
        <strain evidence="11">JCM 3369</strain>
    </source>
</reference>
<dbReference type="PROSITE" id="PS00211">
    <property type="entry name" value="ABC_TRANSPORTER_1"/>
    <property type="match status" value="1"/>
</dbReference>
<organism evidence="10 11">
    <name type="scientific">Georgenia faecalis</name>
    <dbReference type="NCBI Taxonomy" id="2483799"/>
    <lineage>
        <taxon>Bacteria</taxon>
        <taxon>Bacillati</taxon>
        <taxon>Actinomycetota</taxon>
        <taxon>Actinomycetes</taxon>
        <taxon>Micrococcales</taxon>
        <taxon>Bogoriellaceae</taxon>
        <taxon>Georgenia</taxon>
    </lineage>
</organism>
<evidence type="ECO:0000256" key="5">
    <source>
        <dbReference type="ARBA" id="ARBA00022989"/>
    </source>
</evidence>
<dbReference type="InterPro" id="IPR027417">
    <property type="entry name" value="P-loop_NTPase"/>
</dbReference>
<feature type="transmembrane region" description="Helical" evidence="7">
    <location>
        <begin position="72"/>
        <end position="94"/>
    </location>
</feature>
<feature type="domain" description="ABC transmembrane type-1" evidence="9">
    <location>
        <begin position="33"/>
        <end position="317"/>
    </location>
</feature>
<dbReference type="InterPro" id="IPR003593">
    <property type="entry name" value="AAA+_ATPase"/>
</dbReference>
<evidence type="ECO:0000259" key="8">
    <source>
        <dbReference type="PROSITE" id="PS50893"/>
    </source>
</evidence>
<evidence type="ECO:0000259" key="9">
    <source>
        <dbReference type="PROSITE" id="PS50929"/>
    </source>
</evidence>
<keyword evidence="3" id="KW-0547">Nucleotide-binding</keyword>
<accession>A0ABV9D9B2</accession>
<feature type="transmembrane region" description="Helical" evidence="7">
    <location>
        <begin position="254"/>
        <end position="282"/>
    </location>
</feature>
<dbReference type="InterPro" id="IPR011527">
    <property type="entry name" value="ABC1_TM_dom"/>
</dbReference>
<keyword evidence="6 7" id="KW-0472">Membrane</keyword>
<keyword evidence="5 7" id="KW-1133">Transmembrane helix</keyword>
<keyword evidence="11" id="KW-1185">Reference proteome</keyword>
<keyword evidence="4 10" id="KW-0067">ATP-binding</keyword>
<dbReference type="PANTHER" id="PTHR43394:SF1">
    <property type="entry name" value="ATP-BINDING CASSETTE SUB-FAMILY B MEMBER 10, MITOCHONDRIAL"/>
    <property type="match status" value="1"/>
</dbReference>
<evidence type="ECO:0000256" key="2">
    <source>
        <dbReference type="ARBA" id="ARBA00022692"/>
    </source>
</evidence>
<dbReference type="Gene3D" id="3.40.50.300">
    <property type="entry name" value="P-loop containing nucleotide triphosphate hydrolases"/>
    <property type="match status" value="1"/>
</dbReference>
<feature type="transmembrane region" description="Helical" evidence="7">
    <location>
        <begin position="176"/>
        <end position="196"/>
    </location>
</feature>
<dbReference type="InterPro" id="IPR003439">
    <property type="entry name" value="ABC_transporter-like_ATP-bd"/>
</dbReference>
<name>A0ABV9D9B2_9MICO</name>
<gene>
    <name evidence="10" type="ORF">ACFO3F_08795</name>
</gene>
<comment type="caution">
    <text evidence="10">The sequence shown here is derived from an EMBL/GenBank/DDBJ whole genome shotgun (WGS) entry which is preliminary data.</text>
</comment>
<evidence type="ECO:0000256" key="1">
    <source>
        <dbReference type="ARBA" id="ARBA00004651"/>
    </source>
</evidence>
<protein>
    <submittedName>
        <fullName evidence="10">ABC transporter ATP-binding protein</fullName>
    </submittedName>
</protein>
<dbReference type="InterPro" id="IPR017871">
    <property type="entry name" value="ABC_transporter-like_CS"/>
</dbReference>
<evidence type="ECO:0000313" key="10">
    <source>
        <dbReference type="EMBL" id="MFC4555344.1"/>
    </source>
</evidence>
<dbReference type="Proteomes" id="UP001595955">
    <property type="component" value="Unassembled WGS sequence"/>
</dbReference>
<dbReference type="Gene3D" id="1.20.1560.10">
    <property type="entry name" value="ABC transporter type 1, transmembrane domain"/>
    <property type="match status" value="1"/>
</dbReference>
<dbReference type="PANTHER" id="PTHR43394">
    <property type="entry name" value="ATP-DEPENDENT PERMEASE MDL1, MITOCHONDRIAL"/>
    <property type="match status" value="1"/>
</dbReference>